<dbReference type="OrthoDB" id="6718656at2759"/>
<sequence>MAESPATAAATATAGTSRSPVNPSTVAPPANLYRATYAGVHVFQYHVGAEKVMRRQADGFVNATQILKLAGYDKPKRTRILERTIHPGPHEKVQGGYGLYQGTWVPLPLAIDLCHEHGVFNQLRVLLEYEPTPVQGAIFEVMTSLSGDAHGTASTPRRDATAGFGPSSLPPVPKRTKPKSPQSTTKTPAKRKSIPIQPAQRHASAGVTPLPGLDVATPPPSAKRTRLRYASASVAAGPLFSTPDSRSDHPGHRGHALPTPAPTIARTTSTQMAATPTSGVATNGAADAAAALASMAGGKLPTPNSVASHGTAAGRLSHNGPAVGTSVTGSPYSHLAQRRSTAAAGANHSASLSVLSTAAHKQYDRPTNGASCGPASPTAAVTTPTPWGYATSPLGRPPVCLAPLSPIANAMLTDDDDDADATETDDELAYEGGDLGTTRTVASRRGRRPGGLFARNFSAPSPALPLSYQPSPRAAYHRHSNSGPGPGDSVGAEPLRPRSATLMSPSGSEKGGSEGSGPRAGHNFLTPVRPSLTPRSVSHHPTFTPHHAATPLSALPPPTSPPPPPPPFGPVPTSTVSLSLSASALNGSPGRSSQCFSDTLLGTAPSLSYPPLTPGSRTPLRSVSVQHSPLPPILNEYRILPPTHSAGTLARDTDAASIILPPIANRPPSTPRQASFATIMTPASAHATAVDRSDASTQRRRRRRLSSFHSPGLASYTLVTGPLSPYSRMLMDFFNASADPTVAPPPTIPAFAAKPHADFRASDPIDDALNTTLHWAALTGRADLVPVLIAQGLDGCLLNQRHETALACAVQSMACFDRRAHEDTAATDPYLTFLRRLSPWCATLINSNGWSVFHFAAHAAATGLVTGPAALYYVQTTVSYLASVLPSSGEVAQVVAARNADHHTAWELLPANVPDLSPLRDVFREMMEASTYLPSTPASRYRRDEAPQVSESGFSTRATTTTTLSGPALAMDQDFEGEACPTPATHPSQFSAVTATSLASTGYHLTTPTRVRPADLHRRGSLHGIPAANPSGRDLYLPVLSLTTPSHVTTTGHRYGHQSGRPLNLNTPSPRRNRTLLVSTHDDGPPRLPSLVAPKSSGLVDPQPSPLRRRTVSDHPSRWSDAPTLPRVEAAAKDHHRPSSPVSAPGTSGPVSRTLGFLGLSQQTPPPGHERYRPLRADSGINLPNSIATVSRVPLATAPNAARSVVPTTTSPSTVLVPPAAPPNRYNRALTSLTTHVHAVVAAKRADHRRILREQERYASTLQRALQAVQLETRSLQIEAEGLERKVSEPLRLRARTTRGRDGEEKADVAGEASASQVTLARLFRETSERIAVTTALQLRDRFPIKGVDETDQVEDVSNKLDSRAVSPVSIATTTATSPALSAINNHIGGTTAESDRPTMPSSSSATLELNRERSALLSQLVTVLARTDESVVSTWMDRYLRPKPATTADDDGATAAINVHPGEGLTSNDTPVTVGDEGDGHPAEATMSTDGIPRESVVEQPRGLLRHTLSSSSLSSCYTTSSLSSPSSPTLKPSAFQAHRLQQPPLSPSLPKVSEELTPSQPSADTTSTTTTPPKSLLRTQSTPGPKLVVSSLPSVNSHPVDDFVSVVPRADPLSYYGRHHHHHHLPGSVHDRLSVYKRVLVTKVGLPYHAVEHSLGEILRGLEERARHSTATTTTTTTTAPSAV</sequence>
<dbReference type="GO" id="GO:0000981">
    <property type="term" value="F:DNA-binding transcription factor activity, RNA polymerase II-specific"/>
    <property type="evidence" value="ECO:0007669"/>
    <property type="project" value="UniProtKB-ARBA"/>
</dbReference>
<dbReference type="GO" id="GO:0003677">
    <property type="term" value="F:DNA binding"/>
    <property type="evidence" value="ECO:0007669"/>
    <property type="project" value="InterPro"/>
</dbReference>
<dbReference type="EMBL" id="JANBPT010000044">
    <property type="protein sequence ID" value="KAJ1929182.1"/>
    <property type="molecule type" value="Genomic_DNA"/>
</dbReference>
<feature type="compositionally biased region" description="Low complexity" evidence="4">
    <location>
        <begin position="1"/>
        <end position="14"/>
    </location>
</feature>
<comment type="caution">
    <text evidence="6">The sequence shown here is derived from an EMBL/GenBank/DDBJ whole genome shotgun (WGS) entry which is preliminary data.</text>
</comment>
<dbReference type="PROSITE" id="PS51299">
    <property type="entry name" value="HTH_APSES"/>
    <property type="match status" value="1"/>
</dbReference>
<dbReference type="GO" id="GO:0030907">
    <property type="term" value="C:MBF transcription complex"/>
    <property type="evidence" value="ECO:0007669"/>
    <property type="project" value="TreeGrafter"/>
</dbReference>
<dbReference type="Pfam" id="PF04383">
    <property type="entry name" value="KilA-N"/>
    <property type="match status" value="1"/>
</dbReference>
<keyword evidence="7" id="KW-1185">Reference proteome</keyword>
<feature type="compositionally biased region" description="Polar residues" evidence="4">
    <location>
        <begin position="1140"/>
        <end position="1151"/>
    </location>
</feature>
<feature type="region of interest" description="Disordered" evidence="4">
    <location>
        <begin position="1443"/>
        <end position="1496"/>
    </location>
</feature>
<dbReference type="Proteomes" id="UP001150569">
    <property type="component" value="Unassembled WGS sequence"/>
</dbReference>
<feature type="region of interest" description="Disordered" evidence="4">
    <location>
        <begin position="934"/>
        <end position="960"/>
    </location>
</feature>
<gene>
    <name evidence="6" type="primary">MBP1_1</name>
    <name evidence="6" type="ORF">IWQ60_001405</name>
</gene>
<reference evidence="6" key="1">
    <citation type="submission" date="2022-07" db="EMBL/GenBank/DDBJ databases">
        <title>Phylogenomic reconstructions and comparative analyses of Kickxellomycotina fungi.</title>
        <authorList>
            <person name="Reynolds N.K."/>
            <person name="Stajich J.E."/>
            <person name="Barry K."/>
            <person name="Grigoriev I.V."/>
            <person name="Crous P."/>
            <person name="Smith M.E."/>
        </authorList>
    </citation>
    <scope>NUCLEOTIDE SEQUENCE</scope>
    <source>
        <strain evidence="6">RSA 861</strain>
    </source>
</reference>
<feature type="compositionally biased region" description="Polar residues" evidence="4">
    <location>
        <begin position="15"/>
        <end position="24"/>
    </location>
</feature>
<dbReference type="SMART" id="SM01252">
    <property type="entry name" value="KilA-N"/>
    <property type="match status" value="1"/>
</dbReference>
<dbReference type="InterPro" id="IPR018004">
    <property type="entry name" value="KilA/APSES_HTH"/>
</dbReference>
<feature type="coiled-coil region" evidence="3">
    <location>
        <begin position="1252"/>
        <end position="1286"/>
    </location>
</feature>
<dbReference type="InterPro" id="IPR036770">
    <property type="entry name" value="Ankyrin_rpt-contain_sf"/>
</dbReference>
<dbReference type="InterPro" id="IPR003163">
    <property type="entry name" value="Tscrpt_reg_HTH_APSES-type"/>
</dbReference>
<dbReference type="PANTHER" id="PTHR43828">
    <property type="entry name" value="ASPARAGINASE"/>
    <property type="match status" value="1"/>
</dbReference>
<evidence type="ECO:0000313" key="6">
    <source>
        <dbReference type="EMBL" id="KAJ1929182.1"/>
    </source>
</evidence>
<feature type="compositionally biased region" description="Low complexity" evidence="4">
    <location>
        <begin position="1559"/>
        <end position="1577"/>
    </location>
</feature>
<feature type="region of interest" description="Disordered" evidence="4">
    <location>
        <begin position="1388"/>
        <end position="1408"/>
    </location>
</feature>
<evidence type="ECO:0000256" key="1">
    <source>
        <dbReference type="ARBA" id="ARBA00022737"/>
    </source>
</evidence>
<dbReference type="SUPFAM" id="SSF54616">
    <property type="entry name" value="DNA-binding domain of Mlu1-box binding protein MBP1"/>
    <property type="match status" value="1"/>
</dbReference>
<feature type="region of interest" description="Disordered" evidence="4">
    <location>
        <begin position="1"/>
        <end position="24"/>
    </location>
</feature>
<evidence type="ECO:0000259" key="5">
    <source>
        <dbReference type="PROSITE" id="PS51299"/>
    </source>
</evidence>
<evidence type="ECO:0000313" key="7">
    <source>
        <dbReference type="Proteomes" id="UP001150569"/>
    </source>
</evidence>
<dbReference type="GO" id="GO:0033309">
    <property type="term" value="C:SBF transcription complex"/>
    <property type="evidence" value="ECO:0007669"/>
    <property type="project" value="TreeGrafter"/>
</dbReference>
<feature type="region of interest" description="Disordered" evidence="4">
    <location>
        <begin position="148"/>
        <end position="262"/>
    </location>
</feature>
<feature type="region of interest" description="Disordered" evidence="4">
    <location>
        <begin position="411"/>
        <end position="574"/>
    </location>
</feature>
<feature type="region of interest" description="Disordered" evidence="4">
    <location>
        <begin position="683"/>
        <end position="706"/>
    </location>
</feature>
<keyword evidence="1" id="KW-0677">Repeat</keyword>
<feature type="compositionally biased region" description="Acidic residues" evidence="4">
    <location>
        <begin position="413"/>
        <end position="429"/>
    </location>
</feature>
<dbReference type="Gene3D" id="3.10.260.10">
    <property type="entry name" value="Transcription regulator HTH, APSES-type DNA-binding domain"/>
    <property type="match status" value="1"/>
</dbReference>
<keyword evidence="2" id="KW-0040">ANK repeat</keyword>
<proteinExistence type="predicted"/>
<evidence type="ECO:0000256" key="4">
    <source>
        <dbReference type="SAM" id="MobiDB-lite"/>
    </source>
</evidence>
<evidence type="ECO:0000256" key="2">
    <source>
        <dbReference type="ARBA" id="ARBA00023043"/>
    </source>
</evidence>
<dbReference type="SUPFAM" id="SSF48403">
    <property type="entry name" value="Ankyrin repeat"/>
    <property type="match status" value="1"/>
</dbReference>
<dbReference type="InterPro" id="IPR036887">
    <property type="entry name" value="HTH_APSES_sf"/>
</dbReference>
<dbReference type="Gene3D" id="1.25.40.20">
    <property type="entry name" value="Ankyrin repeat-containing domain"/>
    <property type="match status" value="1"/>
</dbReference>
<feature type="region of interest" description="Disordered" evidence="4">
    <location>
        <begin position="1541"/>
        <end position="1595"/>
    </location>
</feature>
<feature type="region of interest" description="Disordered" evidence="4">
    <location>
        <begin position="1048"/>
        <end position="1154"/>
    </location>
</feature>
<protein>
    <submittedName>
        <fullName evidence="6">Transcription factor mbp1</fullName>
    </submittedName>
</protein>
<keyword evidence="3" id="KW-0175">Coiled coil</keyword>
<name>A0A9W8DWM7_9FUNG</name>
<accession>A0A9W8DWM7</accession>
<organism evidence="6 7">
    <name type="scientific">Tieghemiomyces parasiticus</name>
    <dbReference type="NCBI Taxonomy" id="78921"/>
    <lineage>
        <taxon>Eukaryota</taxon>
        <taxon>Fungi</taxon>
        <taxon>Fungi incertae sedis</taxon>
        <taxon>Zoopagomycota</taxon>
        <taxon>Kickxellomycotina</taxon>
        <taxon>Dimargaritomycetes</taxon>
        <taxon>Dimargaritales</taxon>
        <taxon>Dimargaritaceae</taxon>
        <taxon>Tieghemiomyces</taxon>
    </lineage>
</organism>
<evidence type="ECO:0000256" key="3">
    <source>
        <dbReference type="SAM" id="Coils"/>
    </source>
</evidence>
<feature type="compositionally biased region" description="Polar residues" evidence="4">
    <location>
        <begin position="949"/>
        <end position="958"/>
    </location>
</feature>
<dbReference type="InterPro" id="IPR051642">
    <property type="entry name" value="SWI6-like"/>
</dbReference>
<feature type="domain" description="HTH APSES-type" evidence="5">
    <location>
        <begin position="32"/>
        <end position="138"/>
    </location>
</feature>
<feature type="compositionally biased region" description="Low complexity" evidence="4">
    <location>
        <begin position="539"/>
        <end position="553"/>
    </location>
</feature>
<feature type="compositionally biased region" description="Pro residues" evidence="4">
    <location>
        <begin position="554"/>
        <end position="570"/>
    </location>
</feature>
<dbReference type="PANTHER" id="PTHR43828:SF3">
    <property type="entry name" value="CHROMO DOMAIN-CONTAINING PROTEIN"/>
    <property type="match status" value="1"/>
</dbReference>